<dbReference type="AlphaFoldDB" id="A0A2X2H0K6"/>
<keyword evidence="4" id="KW-1185">Reference proteome</keyword>
<accession>A0A2X2H0K6</accession>
<dbReference type="RefSeq" id="WP_126501188.1">
    <property type="nucleotide sequence ID" value="NZ_CAMIRZ010000004.1"/>
</dbReference>
<evidence type="ECO:0000313" key="3">
    <source>
        <dbReference type="Proteomes" id="UP000255529"/>
    </source>
</evidence>
<evidence type="ECO:0008006" key="5">
    <source>
        <dbReference type="Google" id="ProtNLM"/>
    </source>
</evidence>
<dbReference type="Proteomes" id="UP000255529">
    <property type="component" value="Unassembled WGS sequence"/>
</dbReference>
<sequence length="60" mass="6908">MNINTFLLVAKNNVGTDKTVREEEQRRLTLEALNDVEQLNIISHEEVQAWAINLDADKRS</sequence>
<protein>
    <recommendedName>
        <fullName evidence="5">CopG family transcriptional regulator</fullName>
    </recommendedName>
</protein>
<dbReference type="Proteomes" id="UP001558101">
    <property type="component" value="Unassembled WGS sequence"/>
</dbReference>
<evidence type="ECO:0000313" key="4">
    <source>
        <dbReference type="Proteomes" id="UP001558101"/>
    </source>
</evidence>
<reference evidence="2 3" key="1">
    <citation type="submission" date="2018-06" db="EMBL/GenBank/DDBJ databases">
        <authorList>
            <consortium name="Pathogen Informatics"/>
            <person name="Doyle S."/>
        </authorList>
    </citation>
    <scope>NUCLEOTIDE SEQUENCE [LARGE SCALE GENOMIC DNA]</scope>
    <source>
        <strain evidence="2 3">NCTC11544</strain>
    </source>
</reference>
<organism evidence="2 3">
    <name type="scientific">Serratia quinivorans</name>
    <dbReference type="NCBI Taxonomy" id="137545"/>
    <lineage>
        <taxon>Bacteria</taxon>
        <taxon>Pseudomonadati</taxon>
        <taxon>Pseudomonadota</taxon>
        <taxon>Gammaproteobacteria</taxon>
        <taxon>Enterobacterales</taxon>
        <taxon>Yersiniaceae</taxon>
        <taxon>Serratia</taxon>
    </lineage>
</organism>
<proteinExistence type="predicted"/>
<reference evidence="1 4" key="2">
    <citation type="submission" date="2024-07" db="EMBL/GenBank/DDBJ databases">
        <title>Genomes of novel Serratia strains from suburban soil.</title>
        <authorList>
            <person name="Markert E.X."/>
            <person name="Severe K."/>
            <person name="Severe L."/>
            <person name="Twing K.I."/>
            <person name="Ward L.M."/>
        </authorList>
    </citation>
    <scope>NUCLEOTIDE SEQUENCE [LARGE SCALE GENOMIC DNA]</scope>
    <source>
        <strain evidence="1 4">3C-UT</strain>
    </source>
</reference>
<dbReference type="EMBL" id="JBFQXQ010000004">
    <property type="protein sequence ID" value="MEX3174680.1"/>
    <property type="molecule type" value="Genomic_DNA"/>
</dbReference>
<name>A0A2X2H0K6_9GAMM</name>
<evidence type="ECO:0000313" key="1">
    <source>
        <dbReference type="EMBL" id="MEX3174680.1"/>
    </source>
</evidence>
<dbReference type="EMBL" id="UGYN01000002">
    <property type="protein sequence ID" value="SUI60801.1"/>
    <property type="molecule type" value="Genomic_DNA"/>
</dbReference>
<evidence type="ECO:0000313" key="2">
    <source>
        <dbReference type="EMBL" id="SUI60801.1"/>
    </source>
</evidence>
<dbReference type="GeneID" id="74948320"/>
<gene>
    <name evidence="1" type="ORF">AB4M04_21640</name>
    <name evidence="2" type="ORF">NCTC11544_02201</name>
</gene>